<dbReference type="EMBL" id="HACG01022311">
    <property type="protein sequence ID" value="CEK69176.1"/>
    <property type="molecule type" value="Transcribed_RNA"/>
</dbReference>
<sequence>LLPMQAPATHDGALLQKFLHVLLGLRCIWCPCSVRCMLGHLSVIILETDVSNLISNIAKYDKTSTQEKCSCRSGCHSATDEQLSMLNISRWVIVNI</sequence>
<feature type="non-terminal residue" evidence="1">
    <location>
        <position position="1"/>
    </location>
</feature>
<dbReference type="AlphaFoldDB" id="A0A0B6ZMR9"/>
<organism evidence="1">
    <name type="scientific">Arion vulgaris</name>
    <dbReference type="NCBI Taxonomy" id="1028688"/>
    <lineage>
        <taxon>Eukaryota</taxon>
        <taxon>Metazoa</taxon>
        <taxon>Spiralia</taxon>
        <taxon>Lophotrochozoa</taxon>
        <taxon>Mollusca</taxon>
        <taxon>Gastropoda</taxon>
        <taxon>Heterobranchia</taxon>
        <taxon>Euthyneura</taxon>
        <taxon>Panpulmonata</taxon>
        <taxon>Eupulmonata</taxon>
        <taxon>Stylommatophora</taxon>
        <taxon>Helicina</taxon>
        <taxon>Arionoidea</taxon>
        <taxon>Arionidae</taxon>
        <taxon>Arion</taxon>
    </lineage>
</organism>
<evidence type="ECO:0000313" key="1">
    <source>
        <dbReference type="EMBL" id="CEK69176.1"/>
    </source>
</evidence>
<accession>A0A0B6ZMR9</accession>
<name>A0A0B6ZMR9_9EUPU</name>
<proteinExistence type="predicted"/>
<reference evidence="1" key="1">
    <citation type="submission" date="2014-12" db="EMBL/GenBank/DDBJ databases">
        <title>Insight into the proteome of Arion vulgaris.</title>
        <authorList>
            <person name="Aradska J."/>
            <person name="Bulat T."/>
            <person name="Smidak R."/>
            <person name="Sarate P."/>
            <person name="Gangsoo J."/>
            <person name="Sialana F."/>
            <person name="Bilban M."/>
            <person name="Lubec G."/>
        </authorList>
    </citation>
    <scope>NUCLEOTIDE SEQUENCE</scope>
    <source>
        <tissue evidence="1">Skin</tissue>
    </source>
</reference>
<gene>
    <name evidence="1" type="primary">ORF69244</name>
</gene>
<protein>
    <submittedName>
        <fullName evidence="1">Uncharacterized protein</fullName>
    </submittedName>
</protein>